<dbReference type="SMART" id="SM00367">
    <property type="entry name" value="LRR_CC"/>
    <property type="match status" value="2"/>
</dbReference>
<dbReference type="EMBL" id="JARQZJ010000136">
    <property type="protein sequence ID" value="KAK9892630.1"/>
    <property type="molecule type" value="Genomic_DNA"/>
</dbReference>
<keyword evidence="2" id="KW-1185">Reference proteome</keyword>
<gene>
    <name evidence="1" type="ORF">WA026_021008</name>
</gene>
<protein>
    <recommendedName>
        <fullName evidence="3">ATP synthase subunit s, mitochondrial</fullName>
    </recommendedName>
</protein>
<name>A0AAW1VCZ5_9CUCU</name>
<evidence type="ECO:0000313" key="2">
    <source>
        <dbReference type="Proteomes" id="UP001431783"/>
    </source>
</evidence>
<dbReference type="AlphaFoldDB" id="A0AAW1VCZ5"/>
<organism evidence="1 2">
    <name type="scientific">Henosepilachna vigintioctopunctata</name>
    <dbReference type="NCBI Taxonomy" id="420089"/>
    <lineage>
        <taxon>Eukaryota</taxon>
        <taxon>Metazoa</taxon>
        <taxon>Ecdysozoa</taxon>
        <taxon>Arthropoda</taxon>
        <taxon>Hexapoda</taxon>
        <taxon>Insecta</taxon>
        <taxon>Pterygota</taxon>
        <taxon>Neoptera</taxon>
        <taxon>Endopterygota</taxon>
        <taxon>Coleoptera</taxon>
        <taxon>Polyphaga</taxon>
        <taxon>Cucujiformia</taxon>
        <taxon>Coccinelloidea</taxon>
        <taxon>Coccinellidae</taxon>
        <taxon>Epilachninae</taxon>
        <taxon>Epilachnini</taxon>
        <taxon>Henosepilachna</taxon>
    </lineage>
</organism>
<reference evidence="1 2" key="1">
    <citation type="submission" date="2023-03" db="EMBL/GenBank/DDBJ databases">
        <title>Genome insight into feeding habits of ladybird beetles.</title>
        <authorList>
            <person name="Li H.-S."/>
            <person name="Huang Y.-H."/>
            <person name="Pang H."/>
        </authorList>
    </citation>
    <scope>NUCLEOTIDE SEQUENCE [LARGE SCALE GENOMIC DNA]</scope>
    <source>
        <strain evidence="1">SYSU_2023b</strain>
        <tissue evidence="1">Whole body</tissue>
    </source>
</reference>
<dbReference type="InterPro" id="IPR032675">
    <property type="entry name" value="LRR_dom_sf"/>
</dbReference>
<dbReference type="SUPFAM" id="SSF52047">
    <property type="entry name" value="RNI-like"/>
    <property type="match status" value="1"/>
</dbReference>
<dbReference type="Gene3D" id="3.80.10.10">
    <property type="entry name" value="Ribonuclease Inhibitor"/>
    <property type="match status" value="1"/>
</dbReference>
<evidence type="ECO:0008006" key="3">
    <source>
        <dbReference type="Google" id="ProtNLM"/>
    </source>
</evidence>
<proteinExistence type="predicted"/>
<evidence type="ECO:0000313" key="1">
    <source>
        <dbReference type="EMBL" id="KAK9892630.1"/>
    </source>
</evidence>
<accession>A0AAW1VCZ5</accession>
<sequence>MFIISRNFLIKKLYNDKHSVQGLFEGVLNKVFNAVDEDRRMDVGPNRACAEWLLRNGASVKLVNQQEYLSDYNALPKEDCPITIIEVKAVESSISHYGFENFKGCNRISKVIFHKCNFLQNEAMQELSYLKNSLKYLQISSCPDITDNGLLYLQGLKLTTLKISNLPYVENKDTVLDTLKASLPNCNISFS</sequence>
<dbReference type="InterPro" id="IPR006553">
    <property type="entry name" value="Leu-rich_rpt_Cys-con_subtyp"/>
</dbReference>
<dbReference type="Proteomes" id="UP001431783">
    <property type="component" value="Unassembled WGS sequence"/>
</dbReference>
<comment type="caution">
    <text evidence="1">The sequence shown here is derived from an EMBL/GenBank/DDBJ whole genome shotgun (WGS) entry which is preliminary data.</text>
</comment>